<dbReference type="InterPro" id="IPR041685">
    <property type="entry name" value="AAA_GajA/Old/RecF-like"/>
</dbReference>
<proteinExistence type="predicted"/>
<name>A0A4R6UKU6_9GAMM</name>
<dbReference type="Pfam" id="PF13175">
    <property type="entry name" value="AAA_15"/>
    <property type="match status" value="1"/>
</dbReference>
<dbReference type="SUPFAM" id="SSF52540">
    <property type="entry name" value="P-loop containing nucleoside triphosphate hydrolases"/>
    <property type="match status" value="1"/>
</dbReference>
<dbReference type="AlphaFoldDB" id="A0A4R6UKU6"/>
<keyword evidence="3" id="KW-1185">Reference proteome</keyword>
<comment type="caution">
    <text evidence="2">The sequence shown here is derived from an EMBL/GenBank/DDBJ whole genome shotgun (WGS) entry which is preliminary data.</text>
</comment>
<dbReference type="RefSeq" id="WP_133593446.1">
    <property type="nucleotide sequence ID" value="NZ_CP037953.1"/>
</dbReference>
<accession>A0A4R6UKU6</accession>
<dbReference type="InterPro" id="IPR027417">
    <property type="entry name" value="P-loop_NTPase"/>
</dbReference>
<dbReference type="OrthoDB" id="3322489at2"/>
<dbReference type="Proteomes" id="UP000295375">
    <property type="component" value="Unassembled WGS sequence"/>
</dbReference>
<organism evidence="2 3">
    <name type="scientific">Permianibacter aggregans</name>
    <dbReference type="NCBI Taxonomy" id="1510150"/>
    <lineage>
        <taxon>Bacteria</taxon>
        <taxon>Pseudomonadati</taxon>
        <taxon>Pseudomonadota</taxon>
        <taxon>Gammaproteobacteria</taxon>
        <taxon>Pseudomonadales</taxon>
        <taxon>Pseudomonadaceae</taxon>
        <taxon>Permianibacter</taxon>
    </lineage>
</organism>
<dbReference type="Gene3D" id="3.40.50.300">
    <property type="entry name" value="P-loop containing nucleotide triphosphate hydrolases"/>
    <property type="match status" value="1"/>
</dbReference>
<evidence type="ECO:0000313" key="3">
    <source>
        <dbReference type="Proteomes" id="UP000295375"/>
    </source>
</evidence>
<gene>
    <name evidence="2" type="ORF">EV696_1272</name>
</gene>
<evidence type="ECO:0000313" key="2">
    <source>
        <dbReference type="EMBL" id="TDQ43844.1"/>
    </source>
</evidence>
<protein>
    <submittedName>
        <fullName evidence="2">AAA ATPase-like protein</fullName>
    </submittedName>
</protein>
<sequence length="432" mass="49472">MIRCLYVDNFRGFHDSILELRKVNFFVGENSTGKSSILSLLKIISDFEFQYLGELKSRDVFLGSFKEIASKDQPITIAELMGKESEDGLGFEEIRSALMYEFRNEEGLPSLRKITFYSDQQIVTVHKDKDATKARSLAISEFFYMEDAHELMRKMRDFQNSESISGWKKIESPNIGRTGAVQLLDIACATLALKKISSSLYKRERSEIIWLAPIRAKPKRTYDGFRAAYTPEGDHAPYLLKKLLTTEKYRRHAEIIDSFGEDSGLYSNVEVNSYGKDETSPFELKVKIGRRKVRITNVGYGVSQVLPIIAEFVARGKSCYVIQQPEVHLHPRAQAALGEFIFTFANNLGAEFLIETHSDYLIDRFRLKMSEANKSRNKQKLDTDAQVVFFEKNNNGNKFTVIPVLSNGQYSEVQPRTFRDFFLKEQLSLLGI</sequence>
<dbReference type="PANTHER" id="PTHR43581">
    <property type="entry name" value="ATP/GTP PHOSPHATASE"/>
    <property type="match status" value="1"/>
</dbReference>
<feature type="domain" description="Endonuclease GajA/Old nuclease/RecF-like AAA" evidence="1">
    <location>
        <begin position="1"/>
        <end position="362"/>
    </location>
</feature>
<evidence type="ECO:0000259" key="1">
    <source>
        <dbReference type="Pfam" id="PF13175"/>
    </source>
</evidence>
<dbReference type="EMBL" id="SNYM01000027">
    <property type="protein sequence ID" value="TDQ43844.1"/>
    <property type="molecule type" value="Genomic_DNA"/>
</dbReference>
<dbReference type="InterPro" id="IPR051396">
    <property type="entry name" value="Bact_Antivir_Def_Nuclease"/>
</dbReference>
<reference evidence="2 3" key="1">
    <citation type="submission" date="2019-03" db="EMBL/GenBank/DDBJ databases">
        <title>Genomic Encyclopedia of Type Strains, Phase IV (KMG-IV): sequencing the most valuable type-strain genomes for metagenomic binning, comparative biology and taxonomic classification.</title>
        <authorList>
            <person name="Goeker M."/>
        </authorList>
    </citation>
    <scope>NUCLEOTIDE SEQUENCE [LARGE SCALE GENOMIC DNA]</scope>
    <source>
        <strain evidence="2 3">DSM 103792</strain>
    </source>
</reference>
<dbReference type="PANTHER" id="PTHR43581:SF2">
    <property type="entry name" value="EXCINUCLEASE ATPASE SUBUNIT"/>
    <property type="match status" value="1"/>
</dbReference>